<gene>
    <name evidence="1" type="ORF">UT10_C0004G0034</name>
</gene>
<sequence>MDDIDREGIIDRNDPVGVGEEVVKSAHKLLIEKRPGWRSKMAAIALAGTMLFVTSCGISPVSRAAPPVETQPAVTQSVEAPIDEVSLGWANILEFRYPLRSNGFEPRSAGELKTDSSERTILINYTDTEINLEAAESIYNAVESIPYNSETNQNLRYTIDGKVYGFKIVPNNLPLSIMAIVPTSDALPEEFGPGAQTTNYDAGEDTLSVSYLKYPEPEDWHSLELRLAVEACQQRFDFLPVEILTSGEIKDIVIDPNNLNDIRLKFLAQDLGCNSYGIAIGSRAKGRSYEEYKSHIENTLYNNKGANDSRPILINEDVYTGSSSTVSLNK</sequence>
<accession>A0A0G0L6B3</accession>
<name>A0A0G0L6B3_9BACT</name>
<comment type="caution">
    <text evidence="1">The sequence shown here is derived from an EMBL/GenBank/DDBJ whole genome shotgun (WGS) entry which is preliminary data.</text>
</comment>
<protein>
    <submittedName>
        <fullName evidence="1">Uncharacterized protein</fullName>
    </submittedName>
</protein>
<evidence type="ECO:0000313" key="2">
    <source>
        <dbReference type="Proteomes" id="UP000033944"/>
    </source>
</evidence>
<evidence type="ECO:0000313" key="1">
    <source>
        <dbReference type="EMBL" id="KKQ87568.1"/>
    </source>
</evidence>
<proteinExistence type="predicted"/>
<dbReference type="AlphaFoldDB" id="A0A0G0L6B3"/>
<dbReference type="Proteomes" id="UP000033944">
    <property type="component" value="Unassembled WGS sequence"/>
</dbReference>
<dbReference type="EMBL" id="LBVN01000004">
    <property type="protein sequence ID" value="KKQ87568.1"/>
    <property type="molecule type" value="Genomic_DNA"/>
</dbReference>
<reference evidence="1 2" key="1">
    <citation type="journal article" date="2015" name="Nature">
        <title>rRNA introns, odd ribosomes, and small enigmatic genomes across a large radiation of phyla.</title>
        <authorList>
            <person name="Brown C.T."/>
            <person name="Hug L.A."/>
            <person name="Thomas B.C."/>
            <person name="Sharon I."/>
            <person name="Castelle C.J."/>
            <person name="Singh A."/>
            <person name="Wilkins M.J."/>
            <person name="Williams K.H."/>
            <person name="Banfield J.F."/>
        </authorList>
    </citation>
    <scope>NUCLEOTIDE SEQUENCE [LARGE SCALE GENOMIC DNA]</scope>
</reference>
<organism evidence="1 2">
    <name type="scientific">Candidatus Woesebacteria bacterium GW2011_GWB1_38_8b</name>
    <dbReference type="NCBI Taxonomy" id="1618571"/>
    <lineage>
        <taxon>Bacteria</taxon>
        <taxon>Candidatus Woeseibacteriota</taxon>
    </lineage>
</organism>